<dbReference type="AlphaFoldDB" id="A0A165GXG5"/>
<reference evidence="1 2" key="1">
    <citation type="journal article" date="2016" name="Mol. Biol. Evol.">
        <title>Comparative Genomics of Early-Diverging Mushroom-Forming Fungi Provides Insights into the Origins of Lignocellulose Decay Capabilities.</title>
        <authorList>
            <person name="Nagy L.G."/>
            <person name="Riley R."/>
            <person name="Tritt A."/>
            <person name="Adam C."/>
            <person name="Daum C."/>
            <person name="Floudas D."/>
            <person name="Sun H."/>
            <person name="Yadav J.S."/>
            <person name="Pangilinan J."/>
            <person name="Larsson K.H."/>
            <person name="Matsuura K."/>
            <person name="Barry K."/>
            <person name="Labutti K."/>
            <person name="Kuo R."/>
            <person name="Ohm R.A."/>
            <person name="Bhattacharya S.S."/>
            <person name="Shirouzu T."/>
            <person name="Yoshinaga Y."/>
            <person name="Martin F.M."/>
            <person name="Grigoriev I.V."/>
            <person name="Hibbett D.S."/>
        </authorList>
    </citation>
    <scope>NUCLEOTIDE SEQUENCE [LARGE SCALE GENOMIC DNA]</scope>
    <source>
        <strain evidence="1 2">HHB12029</strain>
    </source>
</reference>
<dbReference type="EMBL" id="KV426034">
    <property type="protein sequence ID" value="KZV91136.1"/>
    <property type="molecule type" value="Genomic_DNA"/>
</dbReference>
<protein>
    <submittedName>
        <fullName evidence="1">Uncharacterized protein</fullName>
    </submittedName>
</protein>
<gene>
    <name evidence="1" type="ORF">EXIGLDRAFT_616047</name>
</gene>
<dbReference type="OrthoDB" id="97058at2759"/>
<organism evidence="1 2">
    <name type="scientific">Exidia glandulosa HHB12029</name>
    <dbReference type="NCBI Taxonomy" id="1314781"/>
    <lineage>
        <taxon>Eukaryota</taxon>
        <taxon>Fungi</taxon>
        <taxon>Dikarya</taxon>
        <taxon>Basidiomycota</taxon>
        <taxon>Agaricomycotina</taxon>
        <taxon>Agaricomycetes</taxon>
        <taxon>Auriculariales</taxon>
        <taxon>Exidiaceae</taxon>
        <taxon>Exidia</taxon>
    </lineage>
</organism>
<accession>A0A165GXG5</accession>
<feature type="non-terminal residue" evidence="1">
    <location>
        <position position="155"/>
    </location>
</feature>
<keyword evidence="2" id="KW-1185">Reference proteome</keyword>
<evidence type="ECO:0000313" key="2">
    <source>
        <dbReference type="Proteomes" id="UP000077266"/>
    </source>
</evidence>
<dbReference type="Proteomes" id="UP000077266">
    <property type="component" value="Unassembled WGS sequence"/>
</dbReference>
<evidence type="ECO:0000313" key="1">
    <source>
        <dbReference type="EMBL" id="KZV91136.1"/>
    </source>
</evidence>
<name>A0A165GXG5_EXIGL</name>
<proteinExistence type="predicted"/>
<sequence length="155" mass="17129">MSDEREPVKILSDPVGYTMWEIRTRGVLMGEKVWSIVDGTEPQSSGAIGLTPGTTPLAGPYAPTYTPDPGKSWLARDQKAQSIIMGRVSDSILLSISDCTTSSAMWTRIRDMHISVNISQLIYDANSEIHNLRWDGSEPIAEHIGRIRTLSRMLA</sequence>
<dbReference type="Pfam" id="PF14223">
    <property type="entry name" value="Retrotran_gag_2"/>
    <property type="match status" value="1"/>
</dbReference>
<dbReference type="InParanoid" id="A0A165GXG5"/>